<name>A0A1R0L3N3_9PSEU</name>
<evidence type="ECO:0000313" key="2">
    <source>
        <dbReference type="Proteomes" id="UP000187486"/>
    </source>
</evidence>
<protein>
    <submittedName>
        <fullName evidence="1">Uncharacterized protein</fullName>
    </submittedName>
</protein>
<dbReference type="STRING" id="76021.BS329_01145"/>
<keyword evidence="2" id="KW-1185">Reference proteome</keyword>
<evidence type="ECO:0000313" key="1">
    <source>
        <dbReference type="EMBL" id="OLZ57313.1"/>
    </source>
</evidence>
<sequence>MLNGLVYMAAAVVGLRVVGSGRGVFRLDPEAATRPTTFVVRLSAEGPRYTYGFSVDADGIDEERLYSYPEKRRRVLFDGVGVTSSSGCCCIPRRARRC</sequence>
<gene>
    <name evidence="1" type="ORF">BS329_01145</name>
</gene>
<dbReference type="OrthoDB" id="9809324at2"/>
<comment type="caution">
    <text evidence="1">The sequence shown here is derived from an EMBL/GenBank/DDBJ whole genome shotgun (WGS) entry which is preliminary data.</text>
</comment>
<reference evidence="1 2" key="1">
    <citation type="submission" date="2016-01" db="EMBL/GenBank/DDBJ databases">
        <title>Amycolatopsis coloradensis genome sequencing and assembly.</title>
        <authorList>
            <person name="Mayilraj S."/>
        </authorList>
    </citation>
    <scope>NUCLEOTIDE SEQUENCE [LARGE SCALE GENOMIC DNA]</scope>
    <source>
        <strain evidence="1 2">DSM 44225</strain>
    </source>
</reference>
<accession>A0A1R0L3N3</accession>
<proteinExistence type="predicted"/>
<dbReference type="Proteomes" id="UP000187486">
    <property type="component" value="Unassembled WGS sequence"/>
</dbReference>
<dbReference type="EMBL" id="MQUQ01000001">
    <property type="protein sequence ID" value="OLZ57313.1"/>
    <property type="molecule type" value="Genomic_DNA"/>
</dbReference>
<dbReference type="AlphaFoldDB" id="A0A1R0L3N3"/>
<organism evidence="1 2">
    <name type="scientific">Amycolatopsis coloradensis</name>
    <dbReference type="NCBI Taxonomy" id="76021"/>
    <lineage>
        <taxon>Bacteria</taxon>
        <taxon>Bacillati</taxon>
        <taxon>Actinomycetota</taxon>
        <taxon>Actinomycetes</taxon>
        <taxon>Pseudonocardiales</taxon>
        <taxon>Pseudonocardiaceae</taxon>
        <taxon>Amycolatopsis</taxon>
    </lineage>
</organism>